<proteinExistence type="predicted"/>
<evidence type="ECO:0000313" key="1">
    <source>
        <dbReference type="EMBL" id="VEJ31197.1"/>
    </source>
</evidence>
<protein>
    <submittedName>
        <fullName evidence="1">Uridine kinase</fullName>
    </submittedName>
</protein>
<evidence type="ECO:0000313" key="2">
    <source>
        <dbReference type="Proteomes" id="UP000270988"/>
    </source>
</evidence>
<dbReference type="Proteomes" id="UP000270988">
    <property type="component" value="Chromosome"/>
</dbReference>
<keyword evidence="1" id="KW-0418">Kinase</keyword>
<organism evidence="1 2">
    <name type="scientific">Rothia dentocariosa</name>
    <dbReference type="NCBI Taxonomy" id="2047"/>
    <lineage>
        <taxon>Bacteria</taxon>
        <taxon>Bacillati</taxon>
        <taxon>Actinomycetota</taxon>
        <taxon>Actinomycetes</taxon>
        <taxon>Micrococcales</taxon>
        <taxon>Micrococcaceae</taxon>
        <taxon>Rothia</taxon>
    </lineage>
</organism>
<dbReference type="GO" id="GO:0016301">
    <property type="term" value="F:kinase activity"/>
    <property type="evidence" value="ECO:0007669"/>
    <property type="project" value="UniProtKB-KW"/>
</dbReference>
<keyword evidence="1" id="KW-0808">Transferase</keyword>
<dbReference type="EMBL" id="LR134521">
    <property type="protein sequence ID" value="VEJ31197.1"/>
    <property type="molecule type" value="Genomic_DNA"/>
</dbReference>
<dbReference type="AlphaFoldDB" id="A0A448UZ39"/>
<accession>A0A448UZ39</accession>
<dbReference type="SUPFAM" id="SSF52540">
    <property type="entry name" value="P-loop containing nucleoside triphosphate hydrolases"/>
    <property type="match status" value="1"/>
</dbReference>
<dbReference type="InterPro" id="IPR027417">
    <property type="entry name" value="P-loop_NTPase"/>
</dbReference>
<reference evidence="1 2" key="1">
    <citation type="submission" date="2018-12" db="EMBL/GenBank/DDBJ databases">
        <authorList>
            <consortium name="Pathogen Informatics"/>
        </authorList>
    </citation>
    <scope>NUCLEOTIDE SEQUENCE [LARGE SCALE GENOMIC DNA]</scope>
    <source>
        <strain evidence="1 2">NCTC10918</strain>
    </source>
</reference>
<dbReference type="STRING" id="762948.HMPREF0733_11322"/>
<gene>
    <name evidence="1" type="ORF">NCTC10918_02502</name>
</gene>
<dbReference type="Gene3D" id="3.40.50.300">
    <property type="entry name" value="P-loop containing nucleotide triphosphate hydrolases"/>
    <property type="match status" value="1"/>
</dbReference>
<name>A0A448UZ39_9MICC</name>
<sequence>MGVWNIGFGNGYETNDVEEIFEFCLKTYRELTMPPTDKDGMLLDTNARNDAALPLIIGIDGRSGSGKTRLSELLEQSLSAEGIGVRVLNLDSIYPGWDGLEEGTKTWQKISRNLRNGKPASYREWDWHADAPGPKHTINPAQETVIICEGVGAITGTCDVRIVVKAPDELRYRRAIDRDGETYRPHWERWAAQEEALFATYSATYAQADLIYRTA</sequence>